<organism evidence="1 2">
    <name type="scientific">Strigamia maritima</name>
    <name type="common">European centipede</name>
    <name type="synonym">Geophilus maritimus</name>
    <dbReference type="NCBI Taxonomy" id="126957"/>
    <lineage>
        <taxon>Eukaryota</taxon>
        <taxon>Metazoa</taxon>
        <taxon>Ecdysozoa</taxon>
        <taxon>Arthropoda</taxon>
        <taxon>Myriapoda</taxon>
        <taxon>Chilopoda</taxon>
        <taxon>Pleurostigmophora</taxon>
        <taxon>Geophilomorpha</taxon>
        <taxon>Linotaeniidae</taxon>
        <taxon>Strigamia</taxon>
    </lineage>
</organism>
<dbReference type="CDD" id="cd22976">
    <property type="entry name" value="DD_EFCAB10"/>
    <property type="match status" value="1"/>
</dbReference>
<evidence type="ECO:0000313" key="2">
    <source>
        <dbReference type="Proteomes" id="UP000014500"/>
    </source>
</evidence>
<proteinExistence type="predicted"/>
<accession>T1JK62</accession>
<dbReference type="HOGENOM" id="CLU_141721_1_0_1"/>
<dbReference type="AlphaFoldDB" id="T1JK62"/>
<sequence length="103" mass="12028">MAAKSDDEILRYLECHKIMQLFENLTSCLFYDKPDNPKEYLINRLNSLIAARDKCLGEEIEEDLKLPNIGLFTSENVVGMFEMLDSQHRGFINLEKYRHGMIV</sequence>
<dbReference type="EMBL" id="JH430315">
    <property type="status" value="NOT_ANNOTATED_CDS"/>
    <property type="molecule type" value="Genomic_DNA"/>
</dbReference>
<reference evidence="2" key="1">
    <citation type="submission" date="2011-05" db="EMBL/GenBank/DDBJ databases">
        <authorList>
            <person name="Richards S.R."/>
            <person name="Qu J."/>
            <person name="Jiang H."/>
            <person name="Jhangiani S.N."/>
            <person name="Agravi P."/>
            <person name="Goodspeed R."/>
            <person name="Gross S."/>
            <person name="Mandapat C."/>
            <person name="Jackson L."/>
            <person name="Mathew T."/>
            <person name="Pu L."/>
            <person name="Thornton R."/>
            <person name="Saada N."/>
            <person name="Wilczek-Boney K.B."/>
            <person name="Lee S."/>
            <person name="Kovar C."/>
            <person name="Wu Y."/>
            <person name="Scherer S.E."/>
            <person name="Worley K.C."/>
            <person name="Muzny D.M."/>
            <person name="Gibbs R."/>
        </authorList>
    </citation>
    <scope>NUCLEOTIDE SEQUENCE</scope>
    <source>
        <strain evidence="2">Brora</strain>
    </source>
</reference>
<dbReference type="PANTHER" id="PTHR21847:SF1">
    <property type="entry name" value="EF-HAND CALCIUM-BINDING DOMAIN-CONTAINING PROTEIN 10"/>
    <property type="match status" value="1"/>
</dbReference>
<dbReference type="InterPro" id="IPR039879">
    <property type="entry name" value="EFC10"/>
</dbReference>
<keyword evidence="2" id="KW-1185">Reference proteome</keyword>
<dbReference type="SUPFAM" id="SSF47391">
    <property type="entry name" value="Dimerization-anchoring domain of cAMP-dependent PK regulatory subunit"/>
    <property type="match status" value="1"/>
</dbReference>
<dbReference type="PhylomeDB" id="T1JK62"/>
<dbReference type="InterPro" id="IPR049760">
    <property type="entry name" value="DD_EFCAB10"/>
</dbReference>
<protein>
    <recommendedName>
        <fullName evidence="3">EF-hand domain-containing protein</fullName>
    </recommendedName>
</protein>
<dbReference type="EnsemblMetazoa" id="SMAR014242-RA">
    <property type="protein sequence ID" value="SMAR014242-PA"/>
    <property type="gene ID" value="SMAR014242"/>
</dbReference>
<dbReference type="Proteomes" id="UP000014500">
    <property type="component" value="Unassembled WGS sequence"/>
</dbReference>
<reference evidence="1" key="2">
    <citation type="submission" date="2015-02" db="UniProtKB">
        <authorList>
            <consortium name="EnsemblMetazoa"/>
        </authorList>
    </citation>
    <scope>IDENTIFICATION</scope>
</reference>
<evidence type="ECO:0008006" key="3">
    <source>
        <dbReference type="Google" id="ProtNLM"/>
    </source>
</evidence>
<dbReference type="PANTHER" id="PTHR21847">
    <property type="entry name" value="EF-HAND CALCIUM-BINDING DOMAIN-CONTAINING PROTEIN 10"/>
    <property type="match status" value="1"/>
</dbReference>
<name>T1JK62_STRMM</name>
<dbReference type="STRING" id="126957.T1JK62"/>
<evidence type="ECO:0000313" key="1">
    <source>
        <dbReference type="EnsemblMetazoa" id="SMAR014242-PA"/>
    </source>
</evidence>